<keyword evidence="3" id="KW-0233">DNA recombination</keyword>
<dbReference type="Pfam" id="PF00589">
    <property type="entry name" value="Phage_integrase"/>
    <property type="match status" value="1"/>
</dbReference>
<evidence type="ECO:0000313" key="8">
    <source>
        <dbReference type="Proteomes" id="UP000178943"/>
    </source>
</evidence>
<dbReference type="GO" id="GO:0006310">
    <property type="term" value="P:DNA recombination"/>
    <property type="evidence" value="ECO:0007669"/>
    <property type="project" value="UniProtKB-KW"/>
</dbReference>
<dbReference type="PROSITE" id="PS51898">
    <property type="entry name" value="TYR_RECOMBINASE"/>
    <property type="match status" value="1"/>
</dbReference>
<name>A0A1F5VLS6_9BACT</name>
<protein>
    <recommendedName>
        <fullName evidence="9">Integrase</fullName>
    </recommendedName>
</protein>
<dbReference type="InterPro" id="IPR044068">
    <property type="entry name" value="CB"/>
</dbReference>
<evidence type="ECO:0000256" key="1">
    <source>
        <dbReference type="ARBA" id="ARBA00022908"/>
    </source>
</evidence>
<dbReference type="InterPro" id="IPR010998">
    <property type="entry name" value="Integrase_recombinase_N"/>
</dbReference>
<reference evidence="7 8" key="1">
    <citation type="journal article" date="2016" name="Nat. Commun.">
        <title>Thousands of microbial genomes shed light on interconnected biogeochemical processes in an aquifer system.</title>
        <authorList>
            <person name="Anantharaman K."/>
            <person name="Brown C.T."/>
            <person name="Hug L.A."/>
            <person name="Sharon I."/>
            <person name="Castelle C.J."/>
            <person name="Probst A.J."/>
            <person name="Thomas B.C."/>
            <person name="Singh A."/>
            <person name="Wilkins M.J."/>
            <person name="Karaoz U."/>
            <person name="Brodie E.L."/>
            <person name="Williams K.H."/>
            <person name="Hubbard S.S."/>
            <person name="Banfield J.F."/>
        </authorList>
    </citation>
    <scope>NUCLEOTIDE SEQUENCE [LARGE SCALE GENOMIC DNA]</scope>
</reference>
<dbReference type="EMBL" id="MFGW01000138">
    <property type="protein sequence ID" value="OGF64387.1"/>
    <property type="molecule type" value="Genomic_DNA"/>
</dbReference>
<keyword evidence="1" id="KW-0229">DNA integration</keyword>
<dbReference type="Gene3D" id="1.10.443.10">
    <property type="entry name" value="Intergrase catalytic core"/>
    <property type="match status" value="1"/>
</dbReference>
<comment type="caution">
    <text evidence="7">The sequence shown here is derived from an EMBL/GenBank/DDBJ whole genome shotgun (WGS) entry which is preliminary data.</text>
</comment>
<dbReference type="InterPro" id="IPR004107">
    <property type="entry name" value="Integrase_SAM-like_N"/>
</dbReference>
<dbReference type="InterPro" id="IPR011010">
    <property type="entry name" value="DNA_brk_join_enz"/>
</dbReference>
<evidence type="ECO:0000313" key="7">
    <source>
        <dbReference type="EMBL" id="OGF64387.1"/>
    </source>
</evidence>
<gene>
    <name evidence="7" type="ORF">A2Y62_00840</name>
</gene>
<dbReference type="GO" id="GO:0015074">
    <property type="term" value="P:DNA integration"/>
    <property type="evidence" value="ECO:0007669"/>
    <property type="project" value="UniProtKB-KW"/>
</dbReference>
<dbReference type="AlphaFoldDB" id="A0A1F5VLS6"/>
<organism evidence="7 8">
    <name type="scientific">Candidatus Fischerbacteria bacterium RBG_13_37_8</name>
    <dbReference type="NCBI Taxonomy" id="1817863"/>
    <lineage>
        <taxon>Bacteria</taxon>
        <taxon>Candidatus Fischeribacteriota</taxon>
    </lineage>
</organism>
<accession>A0A1F5VLS6</accession>
<dbReference type="PANTHER" id="PTHR30349:SF90">
    <property type="entry name" value="TYROSINE RECOMBINASE XERD"/>
    <property type="match status" value="1"/>
</dbReference>
<dbReference type="InterPro" id="IPR050090">
    <property type="entry name" value="Tyrosine_recombinase_XerCD"/>
</dbReference>
<dbReference type="CDD" id="cd01188">
    <property type="entry name" value="INT_RitA_C_like"/>
    <property type="match status" value="1"/>
</dbReference>
<evidence type="ECO:0000256" key="3">
    <source>
        <dbReference type="ARBA" id="ARBA00023172"/>
    </source>
</evidence>
<evidence type="ECO:0000256" key="2">
    <source>
        <dbReference type="ARBA" id="ARBA00023125"/>
    </source>
</evidence>
<dbReference type="Proteomes" id="UP000178943">
    <property type="component" value="Unassembled WGS sequence"/>
</dbReference>
<proteinExistence type="predicted"/>
<evidence type="ECO:0000256" key="4">
    <source>
        <dbReference type="PROSITE-ProRule" id="PRU01248"/>
    </source>
</evidence>
<dbReference type="SUPFAM" id="SSF56349">
    <property type="entry name" value="DNA breaking-rejoining enzymes"/>
    <property type="match status" value="1"/>
</dbReference>
<keyword evidence="2 4" id="KW-0238">DNA-binding</keyword>
<sequence>MIEKHVKKPIVVNSIENTSFRSSIEGFSEYLNKNGYSNRSLNDYLRVINHFCYWLNAENIALCTINTDTVNVFLYDHFKKCCCPIPKGKPIRICSIALKHFLKMLQEVNIIVPPEKSHSLSCADKIMCEFRTYLENVNGVMASTMHLYSRHIKKFLQQQYENDMIEFQQLTIDEVREYVCNKAKRYKPKTSKVLSTSLRAFFRFLLMTNRILHPLHDAVPSVAYRRLSTIPKYLTGDQFEILLSSFNVSSPIGLRNKAMALLMARLGLRSHEAVQITIEDINWREATITIKKNKSRRTLYLPLTKEIGDIVALYLQKGRPYTEERRIFVTHALPKGKPLPERGLQAAIREAFKHCKLEVPSNGTHMLRHTLATQLLQKGARLKEIADILDHCSIDTTFIYTKVNLKQLDQVTLSWPEV</sequence>
<evidence type="ECO:0000259" key="5">
    <source>
        <dbReference type="PROSITE" id="PS51898"/>
    </source>
</evidence>
<feature type="domain" description="Tyr recombinase" evidence="5">
    <location>
        <begin position="229"/>
        <end position="413"/>
    </location>
</feature>
<dbReference type="Pfam" id="PF02899">
    <property type="entry name" value="Phage_int_SAM_1"/>
    <property type="match status" value="1"/>
</dbReference>
<dbReference type="GO" id="GO:0003677">
    <property type="term" value="F:DNA binding"/>
    <property type="evidence" value="ECO:0007669"/>
    <property type="project" value="UniProtKB-UniRule"/>
</dbReference>
<feature type="domain" description="Core-binding (CB)" evidence="6">
    <location>
        <begin position="121"/>
        <end position="206"/>
    </location>
</feature>
<evidence type="ECO:0008006" key="9">
    <source>
        <dbReference type="Google" id="ProtNLM"/>
    </source>
</evidence>
<dbReference type="Gene3D" id="1.10.150.130">
    <property type="match status" value="2"/>
</dbReference>
<dbReference type="STRING" id="1817863.A2Y62_00840"/>
<dbReference type="InterPro" id="IPR002104">
    <property type="entry name" value="Integrase_catalytic"/>
</dbReference>
<dbReference type="InterPro" id="IPR013762">
    <property type="entry name" value="Integrase-like_cat_sf"/>
</dbReference>
<dbReference type="PANTHER" id="PTHR30349">
    <property type="entry name" value="PHAGE INTEGRASE-RELATED"/>
    <property type="match status" value="1"/>
</dbReference>
<dbReference type="PROSITE" id="PS51900">
    <property type="entry name" value="CB"/>
    <property type="match status" value="1"/>
</dbReference>
<evidence type="ECO:0000259" key="6">
    <source>
        <dbReference type="PROSITE" id="PS51900"/>
    </source>
</evidence>